<keyword evidence="1" id="KW-0812">Transmembrane</keyword>
<gene>
    <name evidence="2" type="ORF">ENU28_04235</name>
</gene>
<feature type="transmembrane region" description="Helical" evidence="1">
    <location>
        <begin position="105"/>
        <end position="125"/>
    </location>
</feature>
<feature type="transmembrane region" description="Helical" evidence="1">
    <location>
        <begin position="43"/>
        <end position="61"/>
    </location>
</feature>
<keyword evidence="1" id="KW-0472">Membrane</keyword>
<dbReference type="InterPro" id="IPR045407">
    <property type="entry name" value="DUF6512"/>
</dbReference>
<evidence type="ECO:0000313" key="2">
    <source>
        <dbReference type="EMBL" id="HGQ55653.1"/>
    </source>
</evidence>
<feature type="transmembrane region" description="Helical" evidence="1">
    <location>
        <begin position="73"/>
        <end position="93"/>
    </location>
</feature>
<comment type="caution">
    <text evidence="2">The sequence shown here is derived from an EMBL/GenBank/DDBJ whole genome shotgun (WGS) entry which is preliminary data.</text>
</comment>
<feature type="transmembrane region" description="Helical" evidence="1">
    <location>
        <begin position="7"/>
        <end position="23"/>
    </location>
</feature>
<dbReference type="AlphaFoldDB" id="A0A7V4CIG7"/>
<sequence length="171" mass="20306">MNIFLKSIIYLVLFSFLHFIYDLTNLDFLKPISGINESVYQHLKMAFFAYFFVSIIEYLIIKKKIAKRDSFWYSRLLSTNIIPWFTFSIWYLVPATIGKLKSATIEIIWAILATYISGLFTILIERDTENLTFSIRFKIIILILFFVSLFLFVKFTYSLPWIDLFVNPETL</sequence>
<protein>
    <submittedName>
        <fullName evidence="2">Uncharacterized protein</fullName>
    </submittedName>
</protein>
<organism evidence="2">
    <name type="scientific">candidate division WOR-3 bacterium</name>
    <dbReference type="NCBI Taxonomy" id="2052148"/>
    <lineage>
        <taxon>Bacteria</taxon>
        <taxon>Bacteria division WOR-3</taxon>
    </lineage>
</organism>
<evidence type="ECO:0000256" key="1">
    <source>
        <dbReference type="SAM" id="Phobius"/>
    </source>
</evidence>
<reference evidence="2" key="1">
    <citation type="journal article" date="2020" name="mSystems">
        <title>Genome- and Community-Level Interaction Insights into Carbon Utilization and Element Cycling Functions of Hydrothermarchaeota in Hydrothermal Sediment.</title>
        <authorList>
            <person name="Zhou Z."/>
            <person name="Liu Y."/>
            <person name="Xu W."/>
            <person name="Pan J."/>
            <person name="Luo Z.H."/>
            <person name="Li M."/>
        </authorList>
    </citation>
    <scope>NUCLEOTIDE SEQUENCE [LARGE SCALE GENOMIC DNA]</scope>
    <source>
        <strain evidence="2">SpSt-655</strain>
    </source>
</reference>
<keyword evidence="1" id="KW-1133">Transmembrane helix</keyword>
<proteinExistence type="predicted"/>
<feature type="transmembrane region" description="Helical" evidence="1">
    <location>
        <begin position="137"/>
        <end position="157"/>
    </location>
</feature>
<accession>A0A7V4CIG7</accession>
<dbReference type="EMBL" id="DTBX01000149">
    <property type="protein sequence ID" value="HGQ55653.1"/>
    <property type="molecule type" value="Genomic_DNA"/>
</dbReference>
<name>A0A7V4CIG7_UNCW3</name>
<dbReference type="Pfam" id="PF20122">
    <property type="entry name" value="DUF6512"/>
    <property type="match status" value="1"/>
</dbReference>